<comment type="caution">
    <text evidence="1">The sequence shown here is derived from an EMBL/GenBank/DDBJ whole genome shotgun (WGS) entry which is preliminary data.</text>
</comment>
<dbReference type="Proteomes" id="UP000231279">
    <property type="component" value="Unassembled WGS sequence"/>
</dbReference>
<sequence>MALPLHILHTLTFTYIYTYIKSPPSPKLLSSPFPIFSVNPSHTKLKHQENPRENA</sequence>
<keyword evidence="2" id="KW-1185">Reference proteome</keyword>
<dbReference type="EMBL" id="NKXS01001210">
    <property type="protein sequence ID" value="PIN19887.1"/>
    <property type="molecule type" value="Genomic_DNA"/>
</dbReference>
<gene>
    <name evidence="1" type="ORF">CDL12_07434</name>
</gene>
<proteinExistence type="predicted"/>
<evidence type="ECO:0000313" key="1">
    <source>
        <dbReference type="EMBL" id="PIN19887.1"/>
    </source>
</evidence>
<accession>A0A2G9HQU9</accession>
<organism evidence="1 2">
    <name type="scientific">Handroanthus impetiginosus</name>
    <dbReference type="NCBI Taxonomy" id="429701"/>
    <lineage>
        <taxon>Eukaryota</taxon>
        <taxon>Viridiplantae</taxon>
        <taxon>Streptophyta</taxon>
        <taxon>Embryophyta</taxon>
        <taxon>Tracheophyta</taxon>
        <taxon>Spermatophyta</taxon>
        <taxon>Magnoliopsida</taxon>
        <taxon>eudicotyledons</taxon>
        <taxon>Gunneridae</taxon>
        <taxon>Pentapetalae</taxon>
        <taxon>asterids</taxon>
        <taxon>lamiids</taxon>
        <taxon>Lamiales</taxon>
        <taxon>Bignoniaceae</taxon>
        <taxon>Crescentiina</taxon>
        <taxon>Tabebuia alliance</taxon>
        <taxon>Handroanthus</taxon>
    </lineage>
</organism>
<evidence type="ECO:0000313" key="2">
    <source>
        <dbReference type="Proteomes" id="UP000231279"/>
    </source>
</evidence>
<reference evidence="2" key="1">
    <citation type="journal article" date="2018" name="Gigascience">
        <title>Genome assembly of the Pink Ipe (Handroanthus impetiginosus, Bignoniaceae), a highly valued, ecologically keystone Neotropical timber forest tree.</title>
        <authorList>
            <person name="Silva-Junior O.B."/>
            <person name="Grattapaglia D."/>
            <person name="Novaes E."/>
            <person name="Collevatti R.G."/>
        </authorList>
    </citation>
    <scope>NUCLEOTIDE SEQUENCE [LARGE SCALE GENOMIC DNA]</scope>
    <source>
        <strain evidence="2">cv. UFG-1</strain>
    </source>
</reference>
<dbReference type="AlphaFoldDB" id="A0A2G9HQU9"/>
<name>A0A2G9HQU9_9LAMI</name>
<protein>
    <submittedName>
        <fullName evidence="1">Uncharacterized protein</fullName>
    </submittedName>
</protein>